<protein>
    <submittedName>
        <fullName evidence="1">Uncharacterized protein</fullName>
    </submittedName>
</protein>
<dbReference type="AlphaFoldDB" id="A0A9J6GIJ9"/>
<organism evidence="1 2">
    <name type="scientific">Haemaphysalis longicornis</name>
    <name type="common">Bush tick</name>
    <dbReference type="NCBI Taxonomy" id="44386"/>
    <lineage>
        <taxon>Eukaryota</taxon>
        <taxon>Metazoa</taxon>
        <taxon>Ecdysozoa</taxon>
        <taxon>Arthropoda</taxon>
        <taxon>Chelicerata</taxon>
        <taxon>Arachnida</taxon>
        <taxon>Acari</taxon>
        <taxon>Parasitiformes</taxon>
        <taxon>Ixodida</taxon>
        <taxon>Ixodoidea</taxon>
        <taxon>Ixodidae</taxon>
        <taxon>Haemaphysalinae</taxon>
        <taxon>Haemaphysalis</taxon>
    </lineage>
</organism>
<accession>A0A9J6GIJ9</accession>
<evidence type="ECO:0000313" key="2">
    <source>
        <dbReference type="Proteomes" id="UP000821853"/>
    </source>
</evidence>
<name>A0A9J6GIJ9_HAELO</name>
<evidence type="ECO:0000313" key="1">
    <source>
        <dbReference type="EMBL" id="KAH9375277.1"/>
    </source>
</evidence>
<dbReference type="Proteomes" id="UP000821853">
    <property type="component" value="Chromosome 5"/>
</dbReference>
<gene>
    <name evidence="1" type="ORF">HPB48_010831</name>
</gene>
<dbReference type="EMBL" id="JABSTR010000007">
    <property type="protein sequence ID" value="KAH9375277.1"/>
    <property type="molecule type" value="Genomic_DNA"/>
</dbReference>
<proteinExistence type="predicted"/>
<keyword evidence="2" id="KW-1185">Reference proteome</keyword>
<dbReference type="VEuPathDB" id="VectorBase:HLOH_064332"/>
<sequence>MAQRKAGHDRRRLSTRAGQSLLELNGEHLGEQIEVLRGIAPWDDVQIRVTKPVTRRRTQEDHTAQRTVLAERADFQDNATFKDAA</sequence>
<reference evidence="1 2" key="1">
    <citation type="journal article" date="2020" name="Cell">
        <title>Large-Scale Comparative Analyses of Tick Genomes Elucidate Their Genetic Diversity and Vector Capacities.</title>
        <authorList>
            <consortium name="Tick Genome and Microbiome Consortium (TIGMIC)"/>
            <person name="Jia N."/>
            <person name="Wang J."/>
            <person name="Shi W."/>
            <person name="Du L."/>
            <person name="Sun Y."/>
            <person name="Zhan W."/>
            <person name="Jiang J.F."/>
            <person name="Wang Q."/>
            <person name="Zhang B."/>
            <person name="Ji P."/>
            <person name="Bell-Sakyi L."/>
            <person name="Cui X.M."/>
            <person name="Yuan T.T."/>
            <person name="Jiang B.G."/>
            <person name="Yang W.F."/>
            <person name="Lam T.T."/>
            <person name="Chang Q.C."/>
            <person name="Ding S.J."/>
            <person name="Wang X.J."/>
            <person name="Zhu J.G."/>
            <person name="Ruan X.D."/>
            <person name="Zhao L."/>
            <person name="Wei J.T."/>
            <person name="Ye R.Z."/>
            <person name="Que T.C."/>
            <person name="Du C.H."/>
            <person name="Zhou Y.H."/>
            <person name="Cheng J.X."/>
            <person name="Dai P.F."/>
            <person name="Guo W.B."/>
            <person name="Han X.H."/>
            <person name="Huang E.J."/>
            <person name="Li L.F."/>
            <person name="Wei W."/>
            <person name="Gao Y.C."/>
            <person name="Liu J.Z."/>
            <person name="Shao H.Z."/>
            <person name="Wang X."/>
            <person name="Wang C.C."/>
            <person name="Yang T.C."/>
            <person name="Huo Q.B."/>
            <person name="Li W."/>
            <person name="Chen H.Y."/>
            <person name="Chen S.E."/>
            <person name="Zhou L.G."/>
            <person name="Ni X.B."/>
            <person name="Tian J.H."/>
            <person name="Sheng Y."/>
            <person name="Liu T."/>
            <person name="Pan Y.S."/>
            <person name="Xia L.Y."/>
            <person name="Li J."/>
            <person name="Zhao F."/>
            <person name="Cao W.C."/>
        </authorList>
    </citation>
    <scope>NUCLEOTIDE SEQUENCE [LARGE SCALE GENOMIC DNA]</scope>
    <source>
        <strain evidence="1">HaeL-2018</strain>
    </source>
</reference>
<comment type="caution">
    <text evidence="1">The sequence shown here is derived from an EMBL/GenBank/DDBJ whole genome shotgun (WGS) entry which is preliminary data.</text>
</comment>